<organism evidence="3 4">
    <name type="scientific">Mycena alexandri</name>
    <dbReference type="NCBI Taxonomy" id="1745969"/>
    <lineage>
        <taxon>Eukaryota</taxon>
        <taxon>Fungi</taxon>
        <taxon>Dikarya</taxon>
        <taxon>Basidiomycota</taxon>
        <taxon>Agaricomycotina</taxon>
        <taxon>Agaricomycetes</taxon>
        <taxon>Agaricomycetidae</taxon>
        <taxon>Agaricales</taxon>
        <taxon>Marasmiineae</taxon>
        <taxon>Mycenaceae</taxon>
        <taxon>Mycena</taxon>
    </lineage>
</organism>
<gene>
    <name evidence="3" type="ORF">C8F04DRAFT_1262721</name>
</gene>
<dbReference type="GO" id="GO:0016787">
    <property type="term" value="F:hydrolase activity"/>
    <property type="evidence" value="ECO:0007669"/>
    <property type="project" value="UniProtKB-KW"/>
</dbReference>
<reference evidence="3" key="1">
    <citation type="submission" date="2023-03" db="EMBL/GenBank/DDBJ databases">
        <title>Massive genome expansion in bonnet fungi (Mycena s.s.) driven by repeated elements and novel gene families across ecological guilds.</title>
        <authorList>
            <consortium name="Lawrence Berkeley National Laboratory"/>
            <person name="Harder C.B."/>
            <person name="Miyauchi S."/>
            <person name="Viragh M."/>
            <person name="Kuo A."/>
            <person name="Thoen E."/>
            <person name="Andreopoulos B."/>
            <person name="Lu D."/>
            <person name="Skrede I."/>
            <person name="Drula E."/>
            <person name="Henrissat B."/>
            <person name="Morin E."/>
            <person name="Kohler A."/>
            <person name="Barry K."/>
            <person name="LaButti K."/>
            <person name="Morin E."/>
            <person name="Salamov A."/>
            <person name="Lipzen A."/>
            <person name="Mereny Z."/>
            <person name="Hegedus B."/>
            <person name="Baldrian P."/>
            <person name="Stursova M."/>
            <person name="Weitz H."/>
            <person name="Taylor A."/>
            <person name="Grigoriev I.V."/>
            <person name="Nagy L.G."/>
            <person name="Martin F."/>
            <person name="Kauserud H."/>
        </authorList>
    </citation>
    <scope>NUCLEOTIDE SEQUENCE</scope>
    <source>
        <strain evidence="3">CBHHK200</strain>
    </source>
</reference>
<dbReference type="InterPro" id="IPR024655">
    <property type="entry name" value="Asl1_glyco_hydro_catalytic"/>
</dbReference>
<dbReference type="PANTHER" id="PTHR34154:SF3">
    <property type="entry name" value="ALKALI-SENSITIVE LINKAGE PROTEIN 1"/>
    <property type="match status" value="1"/>
</dbReference>
<dbReference type="InterPro" id="IPR053183">
    <property type="entry name" value="ASL1"/>
</dbReference>
<name>A0AAD6SSD1_9AGAR</name>
<dbReference type="GO" id="GO:0009277">
    <property type="term" value="C:fungal-type cell wall"/>
    <property type="evidence" value="ECO:0007669"/>
    <property type="project" value="TreeGrafter"/>
</dbReference>
<dbReference type="EMBL" id="JARJCM010000080">
    <property type="protein sequence ID" value="KAJ7031608.1"/>
    <property type="molecule type" value="Genomic_DNA"/>
</dbReference>
<keyword evidence="1" id="KW-0732">Signal</keyword>
<proteinExistence type="predicted"/>
<feature type="domain" description="Asl1-like glycosyl hydrolase catalytic" evidence="2">
    <location>
        <begin position="233"/>
        <end position="452"/>
    </location>
</feature>
<dbReference type="PANTHER" id="PTHR34154">
    <property type="entry name" value="ALKALI-SENSITIVE LINKAGE PROTEIN 1"/>
    <property type="match status" value="1"/>
</dbReference>
<dbReference type="GO" id="GO:0071966">
    <property type="term" value="P:fungal-type cell wall polysaccharide metabolic process"/>
    <property type="evidence" value="ECO:0007669"/>
    <property type="project" value="TreeGrafter"/>
</dbReference>
<feature type="signal peptide" evidence="1">
    <location>
        <begin position="1"/>
        <end position="20"/>
    </location>
</feature>
<accession>A0AAD6SSD1</accession>
<dbReference type="InterPro" id="IPR017853">
    <property type="entry name" value="GH"/>
</dbReference>
<dbReference type="Proteomes" id="UP001218188">
    <property type="component" value="Unassembled WGS sequence"/>
</dbReference>
<feature type="chain" id="PRO_5042096742" evidence="1">
    <location>
        <begin position="21"/>
        <end position="472"/>
    </location>
</feature>
<evidence type="ECO:0000313" key="3">
    <source>
        <dbReference type="EMBL" id="KAJ7031608.1"/>
    </source>
</evidence>
<evidence type="ECO:0000313" key="4">
    <source>
        <dbReference type="Proteomes" id="UP001218188"/>
    </source>
</evidence>
<keyword evidence="4" id="KW-1185">Reference proteome</keyword>
<keyword evidence="3" id="KW-0378">Hydrolase</keyword>
<dbReference type="Pfam" id="PF11790">
    <property type="entry name" value="Glyco_hydro_cc"/>
    <property type="match status" value="1"/>
</dbReference>
<dbReference type="AlphaFoldDB" id="A0AAD6SSD1"/>
<dbReference type="SUPFAM" id="SSF51445">
    <property type="entry name" value="(Trans)glycosidases"/>
    <property type="match status" value="1"/>
</dbReference>
<sequence>MFTKFAPIAILLGAPLLSTAAPAPLFGINLGATNPTTVTVFQCPPSASPSLASSSVAASASASAPAALGTGGGSISLSGASDPATDLLNGLTSIGSLLNGLTNTLLPNILSSVTSLLNTLTGSTGQLNDVQGQIGTLTSQLGGVTSGLNGLAGTLSNLGTGGASSTNGNDIFNTLQGILNNLSGVTGQITSITNGAQGSGANLSGLKVALNSLLNACLASRNPKRGFPLVTGSEADLVKTNNGQCSWFYNWSPSPSPAVPAGLAFVPMQWGRENVAQFVDTVRKSGAKIVLGFNEPELGGQSNIPPAEAAQLWQQYIQPLKSAGVRLGSPAVSSAPAGLPWLASFMKECTRCTIDFVVVHWFGEGANNFIGYLERVHATFPQYSVWITEFACASGNSGDIATFLAAALKFLDGPAQGWIERYSWFAFARSLDGLQSNLLDGNGNLNVLGVSYIAESKALRSHARRRRRTIGT</sequence>
<dbReference type="Gene3D" id="3.20.20.80">
    <property type="entry name" value="Glycosidases"/>
    <property type="match status" value="1"/>
</dbReference>
<evidence type="ECO:0000259" key="2">
    <source>
        <dbReference type="Pfam" id="PF11790"/>
    </source>
</evidence>
<comment type="caution">
    <text evidence="3">The sequence shown here is derived from an EMBL/GenBank/DDBJ whole genome shotgun (WGS) entry which is preliminary data.</text>
</comment>
<evidence type="ECO:0000256" key="1">
    <source>
        <dbReference type="SAM" id="SignalP"/>
    </source>
</evidence>
<protein>
    <submittedName>
        <fullName evidence="3">Glycosyl hydrolase catalytic core-domain-containing protein</fullName>
    </submittedName>
</protein>